<dbReference type="RefSeq" id="XP_014644871.1">
    <property type="nucleotide sequence ID" value="XM_014789385.1"/>
</dbReference>
<accession>A0ABM1CZ90</accession>
<evidence type="ECO:0000256" key="7">
    <source>
        <dbReference type="ARBA" id="ARBA00022989"/>
    </source>
</evidence>
<keyword evidence="12" id="KW-1185">Reference proteome</keyword>
<evidence type="ECO:0000256" key="5">
    <source>
        <dbReference type="ARBA" id="ARBA00022824"/>
    </source>
</evidence>
<evidence type="ECO:0000256" key="3">
    <source>
        <dbReference type="ARBA" id="ARBA00022588"/>
    </source>
</evidence>
<dbReference type="Pfam" id="PF15169">
    <property type="entry name" value="Cybc1_Eros"/>
    <property type="match status" value="1"/>
</dbReference>
<feature type="transmembrane region" description="Helical" evidence="11">
    <location>
        <begin position="21"/>
        <end position="39"/>
    </location>
</feature>
<comment type="similarity">
    <text evidence="2">Belongs to the CYBC1 family.</text>
</comment>
<proteinExistence type="inferred from homology"/>
<dbReference type="InterPro" id="IPR027846">
    <property type="entry name" value="Cybc1"/>
</dbReference>
<evidence type="ECO:0000256" key="9">
    <source>
        <dbReference type="ARBA" id="ARBA00023186"/>
    </source>
</evidence>
<keyword evidence="5" id="KW-0256">Endoplasmic reticulum</keyword>
<keyword evidence="4 11" id="KW-0812">Transmembrane</keyword>
<keyword evidence="6" id="KW-0391">Immunity</keyword>
<evidence type="ECO:0000256" key="10">
    <source>
        <dbReference type="ARBA" id="ARBA00030424"/>
    </source>
</evidence>
<dbReference type="PANTHER" id="PTHR31837:SF3">
    <property type="entry name" value="CYTOCHROME B-245 CHAPERONE 1"/>
    <property type="match status" value="1"/>
</dbReference>
<keyword evidence="9" id="KW-0143">Chaperone</keyword>
<reference evidence="13" key="1">
    <citation type="submission" date="2025-08" db="UniProtKB">
        <authorList>
            <consortium name="RefSeq"/>
        </authorList>
    </citation>
    <scope>IDENTIFICATION</scope>
</reference>
<evidence type="ECO:0000256" key="11">
    <source>
        <dbReference type="SAM" id="Phobius"/>
    </source>
</evidence>
<keyword evidence="8 11" id="KW-0472">Membrane</keyword>
<gene>
    <name evidence="13" type="primary">LOC101404110</name>
</gene>
<name>A0ABM1CZ90_CERSS</name>
<dbReference type="Proteomes" id="UP000694910">
    <property type="component" value="Unplaced"/>
</dbReference>
<keyword evidence="3" id="KW-0399">Innate immunity</keyword>
<protein>
    <recommendedName>
        <fullName evidence="10">Essential for reactive oxygen species protein</fullName>
    </recommendedName>
</protein>
<evidence type="ECO:0000256" key="4">
    <source>
        <dbReference type="ARBA" id="ARBA00022692"/>
    </source>
</evidence>
<comment type="subcellular location">
    <subcellularLocation>
        <location evidence="1">Endoplasmic reticulum membrane</location>
        <topology evidence="1">Single-pass membrane protein</topology>
    </subcellularLocation>
</comment>
<dbReference type="GeneID" id="101404110"/>
<evidence type="ECO:0000313" key="12">
    <source>
        <dbReference type="Proteomes" id="UP000694910"/>
    </source>
</evidence>
<sequence length="301" mass="33207">MYMQVETRTSSRLHLKRAPGIRSWSLLVGILSIGLAAAYYSGDSLGWKLFYVTGCLFVALQNLEDWEEAVFNKSTGKVVLKTFSLYKKLLTLSRAGHDQVVVLLNDIRDVNVEEEKVRYFGKGYVVVLRFATGFSHPLTQSAVMGHRSPSSWCRPGPVMWKPSPSSSPPSWSCTALRVLWSCLRAATVRLIAPEARVDTHGAPGLNSDGISSGLMGCWRVFLLSAWLCPWKPQGGTLGRSCCLLLPSEQNHRLDLLCRLQGVQGGHGSWICHLESDGPGLGTVACEGDRWRGLVWIDPPHS</sequence>
<keyword evidence="7 11" id="KW-1133">Transmembrane helix</keyword>
<evidence type="ECO:0000313" key="13">
    <source>
        <dbReference type="RefSeq" id="XP_014644871.1"/>
    </source>
</evidence>
<evidence type="ECO:0000256" key="6">
    <source>
        <dbReference type="ARBA" id="ARBA00022859"/>
    </source>
</evidence>
<evidence type="ECO:0000256" key="1">
    <source>
        <dbReference type="ARBA" id="ARBA00004389"/>
    </source>
</evidence>
<organism evidence="12 13">
    <name type="scientific">Ceratotherium simum simum</name>
    <name type="common">Southern white rhinoceros</name>
    <dbReference type="NCBI Taxonomy" id="73337"/>
    <lineage>
        <taxon>Eukaryota</taxon>
        <taxon>Metazoa</taxon>
        <taxon>Chordata</taxon>
        <taxon>Craniata</taxon>
        <taxon>Vertebrata</taxon>
        <taxon>Euteleostomi</taxon>
        <taxon>Mammalia</taxon>
        <taxon>Eutheria</taxon>
        <taxon>Laurasiatheria</taxon>
        <taxon>Perissodactyla</taxon>
        <taxon>Rhinocerotidae</taxon>
        <taxon>Ceratotherium</taxon>
    </lineage>
</organism>
<evidence type="ECO:0000256" key="8">
    <source>
        <dbReference type="ARBA" id="ARBA00023136"/>
    </source>
</evidence>
<dbReference type="PANTHER" id="PTHR31837">
    <property type="entry name" value="CYTOCHROME B-245 CHAPERONE 1"/>
    <property type="match status" value="1"/>
</dbReference>
<evidence type="ECO:0000256" key="2">
    <source>
        <dbReference type="ARBA" id="ARBA00009907"/>
    </source>
</evidence>